<organism evidence="1 2">
    <name type="scientific">Cichorium intybus</name>
    <name type="common">Chicory</name>
    <dbReference type="NCBI Taxonomy" id="13427"/>
    <lineage>
        <taxon>Eukaryota</taxon>
        <taxon>Viridiplantae</taxon>
        <taxon>Streptophyta</taxon>
        <taxon>Embryophyta</taxon>
        <taxon>Tracheophyta</taxon>
        <taxon>Spermatophyta</taxon>
        <taxon>Magnoliopsida</taxon>
        <taxon>eudicotyledons</taxon>
        <taxon>Gunneridae</taxon>
        <taxon>Pentapetalae</taxon>
        <taxon>asterids</taxon>
        <taxon>campanulids</taxon>
        <taxon>Asterales</taxon>
        <taxon>Asteraceae</taxon>
        <taxon>Cichorioideae</taxon>
        <taxon>Cichorieae</taxon>
        <taxon>Cichoriinae</taxon>
        <taxon>Cichorium</taxon>
    </lineage>
</organism>
<evidence type="ECO:0000313" key="2">
    <source>
        <dbReference type="Proteomes" id="UP001055811"/>
    </source>
</evidence>
<dbReference type="EMBL" id="CM042009">
    <property type="protein sequence ID" value="KAI3788311.1"/>
    <property type="molecule type" value="Genomic_DNA"/>
</dbReference>
<comment type="caution">
    <text evidence="1">The sequence shown here is derived from an EMBL/GenBank/DDBJ whole genome shotgun (WGS) entry which is preliminary data.</text>
</comment>
<sequence>MGDKYSNGTTIKAGSDFNYRRPFAAIQEATNNFDESWVIGIGGFGKVYKGVLSDGTKVAVKRGKPKSRQGRQQLTEKSDVYSFGVVLFEVLCGRPVVDLSLPEEMMCFAEWAMEWQKKGQLEQIIDVTLKGKIRADSLKKFGETAEKCLSRFGVDRPSMGDVLWNLEYVLQLQEAVLQNDPENSTNVIGESSPVIHDFNRGGDGAAQFEMSRGDDISGLLTSNRTGESMICFI</sequence>
<keyword evidence="2" id="KW-1185">Reference proteome</keyword>
<reference evidence="2" key="1">
    <citation type="journal article" date="2022" name="Mol. Ecol. Resour.">
        <title>The genomes of chicory, endive, great burdock and yacon provide insights into Asteraceae palaeo-polyploidization history and plant inulin production.</title>
        <authorList>
            <person name="Fan W."/>
            <person name="Wang S."/>
            <person name="Wang H."/>
            <person name="Wang A."/>
            <person name="Jiang F."/>
            <person name="Liu H."/>
            <person name="Zhao H."/>
            <person name="Xu D."/>
            <person name="Zhang Y."/>
        </authorList>
    </citation>
    <scope>NUCLEOTIDE SEQUENCE [LARGE SCALE GENOMIC DNA]</scope>
    <source>
        <strain evidence="2">cv. Punajuju</strain>
    </source>
</reference>
<name>A0ACB9GZ10_CICIN</name>
<proteinExistence type="predicted"/>
<protein>
    <submittedName>
        <fullName evidence="1">Uncharacterized protein</fullName>
    </submittedName>
</protein>
<evidence type="ECO:0000313" key="1">
    <source>
        <dbReference type="EMBL" id="KAI3788311.1"/>
    </source>
</evidence>
<reference evidence="1 2" key="2">
    <citation type="journal article" date="2022" name="Mol. Ecol. Resour.">
        <title>The genomes of chicory, endive, great burdock and yacon provide insights into Asteraceae paleo-polyploidization history and plant inulin production.</title>
        <authorList>
            <person name="Fan W."/>
            <person name="Wang S."/>
            <person name="Wang H."/>
            <person name="Wang A."/>
            <person name="Jiang F."/>
            <person name="Liu H."/>
            <person name="Zhao H."/>
            <person name="Xu D."/>
            <person name="Zhang Y."/>
        </authorList>
    </citation>
    <scope>NUCLEOTIDE SEQUENCE [LARGE SCALE GENOMIC DNA]</scope>
    <source>
        <strain evidence="2">cv. Punajuju</strain>
        <tissue evidence="1">Leaves</tissue>
    </source>
</reference>
<gene>
    <name evidence="1" type="ORF">L2E82_01072</name>
</gene>
<dbReference type="Proteomes" id="UP001055811">
    <property type="component" value="Linkage Group LG01"/>
</dbReference>
<accession>A0ACB9GZ10</accession>